<feature type="region of interest" description="Disordered" evidence="5">
    <location>
        <begin position="1075"/>
        <end position="1116"/>
    </location>
</feature>
<feature type="compositionally biased region" description="Basic residues" evidence="5">
    <location>
        <begin position="1328"/>
        <end position="1341"/>
    </location>
</feature>
<dbReference type="InterPro" id="IPR036305">
    <property type="entry name" value="RGS_sf"/>
</dbReference>
<dbReference type="SMART" id="SM00462">
    <property type="entry name" value="PTB"/>
    <property type="match status" value="1"/>
</dbReference>
<dbReference type="Pfam" id="PF00595">
    <property type="entry name" value="PDZ"/>
    <property type="match status" value="1"/>
</dbReference>
<dbReference type="GO" id="GO:0005886">
    <property type="term" value="C:plasma membrane"/>
    <property type="evidence" value="ECO:0007669"/>
    <property type="project" value="TreeGrafter"/>
</dbReference>
<feature type="compositionally biased region" description="Pro residues" evidence="5">
    <location>
        <begin position="568"/>
        <end position="581"/>
    </location>
</feature>
<feature type="domain" description="RBD" evidence="8">
    <location>
        <begin position="1192"/>
        <end position="1262"/>
    </location>
</feature>
<evidence type="ECO:0000256" key="4">
    <source>
        <dbReference type="ARBA" id="ARBA00022737"/>
    </source>
</evidence>
<feature type="compositionally biased region" description="Basic residues" evidence="5">
    <location>
        <begin position="124"/>
        <end position="139"/>
    </location>
</feature>
<feature type="region of interest" description="Disordered" evidence="5">
    <location>
        <begin position="1385"/>
        <end position="1470"/>
    </location>
</feature>
<organism evidence="9 10">
    <name type="scientific">Kryptolebias marmoratus</name>
    <name type="common">Mangrove killifish</name>
    <name type="synonym">Rivulus marmoratus</name>
    <dbReference type="NCBI Taxonomy" id="37003"/>
    <lineage>
        <taxon>Eukaryota</taxon>
        <taxon>Metazoa</taxon>
        <taxon>Chordata</taxon>
        <taxon>Craniata</taxon>
        <taxon>Vertebrata</taxon>
        <taxon>Euteleostomi</taxon>
        <taxon>Actinopterygii</taxon>
        <taxon>Neopterygii</taxon>
        <taxon>Teleostei</taxon>
        <taxon>Neoteleostei</taxon>
        <taxon>Acanthomorphata</taxon>
        <taxon>Ovalentaria</taxon>
        <taxon>Atherinomorphae</taxon>
        <taxon>Cyprinodontiformes</taxon>
        <taxon>Rivulidae</taxon>
        <taxon>Kryptolebias</taxon>
    </lineage>
</organism>
<dbReference type="PROSITE" id="PS50898">
    <property type="entry name" value="RBD"/>
    <property type="match status" value="2"/>
</dbReference>
<dbReference type="InterPro" id="IPR006020">
    <property type="entry name" value="PTB/PI_dom"/>
</dbReference>
<dbReference type="SMART" id="SM00455">
    <property type="entry name" value="RBD"/>
    <property type="match status" value="2"/>
</dbReference>
<evidence type="ECO:0000256" key="1">
    <source>
        <dbReference type="ARBA" id="ARBA00004496"/>
    </source>
</evidence>
<feature type="compositionally biased region" description="Low complexity" evidence="5">
    <location>
        <begin position="1081"/>
        <end position="1098"/>
    </location>
</feature>
<feature type="region of interest" description="Disordered" evidence="5">
    <location>
        <begin position="665"/>
        <end position="795"/>
    </location>
</feature>
<dbReference type="InterPro" id="IPR016137">
    <property type="entry name" value="RGS"/>
</dbReference>
<dbReference type="GO" id="GO:0005634">
    <property type="term" value="C:nucleus"/>
    <property type="evidence" value="ECO:0007669"/>
    <property type="project" value="TreeGrafter"/>
</dbReference>
<feature type="compositionally biased region" description="Polar residues" evidence="5">
    <location>
        <begin position="501"/>
        <end position="515"/>
    </location>
</feature>
<feature type="region of interest" description="Disordered" evidence="5">
    <location>
        <begin position="988"/>
        <end position="1040"/>
    </location>
</feature>
<dbReference type="SUPFAM" id="SSF54236">
    <property type="entry name" value="Ubiquitin-like"/>
    <property type="match status" value="2"/>
</dbReference>
<dbReference type="Gene3D" id="1.10.196.10">
    <property type="match status" value="1"/>
</dbReference>
<dbReference type="InterPro" id="IPR001478">
    <property type="entry name" value="PDZ"/>
</dbReference>
<dbReference type="CDD" id="cd08742">
    <property type="entry name" value="RGS_RGS12"/>
    <property type="match status" value="1"/>
</dbReference>
<feature type="region of interest" description="Disordered" evidence="5">
    <location>
        <begin position="1515"/>
        <end position="1630"/>
    </location>
</feature>
<dbReference type="SMART" id="SM00228">
    <property type="entry name" value="PDZ"/>
    <property type="match status" value="1"/>
</dbReference>
<evidence type="ECO:0000256" key="3">
    <source>
        <dbReference type="ARBA" id="ARBA00022490"/>
    </source>
</evidence>
<feature type="compositionally biased region" description="Polar residues" evidence="5">
    <location>
        <begin position="1432"/>
        <end position="1444"/>
    </location>
</feature>
<reference evidence="9" key="2">
    <citation type="submission" date="2025-09" db="UniProtKB">
        <authorList>
            <consortium name="Ensembl"/>
        </authorList>
    </citation>
    <scope>IDENTIFICATION</scope>
</reference>
<feature type="compositionally biased region" description="Polar residues" evidence="5">
    <location>
        <begin position="1281"/>
        <end position="1291"/>
    </location>
</feature>
<feature type="compositionally biased region" description="Basic and acidic residues" evidence="5">
    <location>
        <begin position="1530"/>
        <end position="1549"/>
    </location>
</feature>
<dbReference type="PANTHER" id="PTHR45945:SF1">
    <property type="entry name" value="REGULATOR OF G-PROTEIN SIGNALING 12"/>
    <property type="match status" value="1"/>
</dbReference>
<dbReference type="Ensembl" id="ENSKMAT00000000228.1">
    <property type="protein sequence ID" value="ENSKMAP00000000204.1"/>
    <property type="gene ID" value="ENSKMAG00000000144.1"/>
</dbReference>
<dbReference type="STRING" id="37003.ENSKMAP00000000204"/>
<dbReference type="SUPFAM" id="SSF50729">
    <property type="entry name" value="PH domain-like"/>
    <property type="match status" value="1"/>
</dbReference>
<evidence type="ECO:0000256" key="2">
    <source>
        <dbReference type="ARBA" id="ARBA00022468"/>
    </source>
</evidence>
<feature type="compositionally biased region" description="Polar residues" evidence="5">
    <location>
        <begin position="668"/>
        <end position="691"/>
    </location>
</feature>
<feature type="region of interest" description="Disordered" evidence="5">
    <location>
        <begin position="1268"/>
        <end position="1341"/>
    </location>
</feature>
<dbReference type="GO" id="GO:0007165">
    <property type="term" value="P:signal transduction"/>
    <property type="evidence" value="ECO:0007669"/>
    <property type="project" value="InterPro"/>
</dbReference>
<dbReference type="InterPro" id="IPR044926">
    <property type="entry name" value="RGS_subdomain_2"/>
</dbReference>
<evidence type="ECO:0000259" key="6">
    <source>
        <dbReference type="PROSITE" id="PS50106"/>
    </source>
</evidence>
<evidence type="ECO:0000313" key="10">
    <source>
        <dbReference type="Proteomes" id="UP000264800"/>
    </source>
</evidence>
<dbReference type="SMART" id="SM00315">
    <property type="entry name" value="RGS"/>
    <property type="match status" value="1"/>
</dbReference>
<comment type="subcellular location">
    <subcellularLocation>
        <location evidence="1">Cytoplasm</location>
    </subcellularLocation>
</comment>
<feature type="region of interest" description="Disordered" evidence="5">
    <location>
        <begin position="162"/>
        <end position="184"/>
    </location>
</feature>
<dbReference type="CDD" id="cd06710">
    <property type="entry name" value="PDZ_RGS12-like"/>
    <property type="match status" value="1"/>
</dbReference>
<dbReference type="InterPro" id="IPR003109">
    <property type="entry name" value="GoLoco_motif"/>
</dbReference>
<feature type="compositionally biased region" description="Polar residues" evidence="5">
    <location>
        <begin position="1389"/>
        <end position="1413"/>
    </location>
</feature>
<dbReference type="InterPro" id="IPR036034">
    <property type="entry name" value="PDZ_sf"/>
</dbReference>
<feature type="compositionally biased region" description="Low complexity" evidence="5">
    <location>
        <begin position="596"/>
        <end position="606"/>
    </location>
</feature>
<dbReference type="PROSITE" id="PS50132">
    <property type="entry name" value="RGS"/>
    <property type="match status" value="1"/>
</dbReference>
<dbReference type="OMA" id="HKSEWSK"/>
<feature type="region of interest" description="Disordered" evidence="5">
    <location>
        <begin position="121"/>
        <end position="141"/>
    </location>
</feature>
<dbReference type="Pfam" id="PF02188">
    <property type="entry name" value="GoLoco"/>
    <property type="match status" value="1"/>
</dbReference>
<dbReference type="Proteomes" id="UP000264800">
    <property type="component" value="Unplaced"/>
</dbReference>
<feature type="region of interest" description="Disordered" evidence="5">
    <location>
        <begin position="495"/>
        <end position="641"/>
    </location>
</feature>
<feature type="compositionally biased region" description="Basic and acidic residues" evidence="5">
    <location>
        <begin position="1017"/>
        <end position="1040"/>
    </location>
</feature>
<name>A0A3Q2ZQ30_KRYMA</name>
<dbReference type="PANTHER" id="PTHR45945">
    <property type="entry name" value="REGULATOR OF G-PROTEIN SIGNALING LOCO"/>
    <property type="match status" value="1"/>
</dbReference>
<keyword evidence="10" id="KW-1185">Reference proteome</keyword>
<dbReference type="Pfam" id="PF00615">
    <property type="entry name" value="RGS"/>
    <property type="match status" value="1"/>
</dbReference>
<feature type="domain" description="RGS" evidence="7">
    <location>
        <begin position="864"/>
        <end position="981"/>
    </location>
</feature>
<dbReference type="InterPro" id="IPR046995">
    <property type="entry name" value="RGS10/12/14-like"/>
</dbReference>
<keyword evidence="2" id="KW-0343">GTPase activation</keyword>
<dbReference type="SMART" id="SM00390">
    <property type="entry name" value="GoLoco"/>
    <property type="match status" value="1"/>
</dbReference>
<dbReference type="InterPro" id="IPR011993">
    <property type="entry name" value="PH-like_dom_sf"/>
</dbReference>
<dbReference type="CDD" id="cd13162">
    <property type="entry name" value="PTB_RGS12"/>
    <property type="match status" value="1"/>
</dbReference>
<dbReference type="InterPro" id="IPR029071">
    <property type="entry name" value="Ubiquitin-like_domsf"/>
</dbReference>
<dbReference type="Gene3D" id="2.30.29.30">
    <property type="entry name" value="Pleckstrin-homology domain (PH domain)/Phosphotyrosine-binding domain (PTB)"/>
    <property type="match status" value="1"/>
</dbReference>
<feature type="compositionally biased region" description="Polar residues" evidence="5">
    <location>
        <begin position="998"/>
        <end position="1016"/>
    </location>
</feature>
<dbReference type="GO" id="GO:0008277">
    <property type="term" value="P:regulation of G protein-coupled receptor signaling pathway"/>
    <property type="evidence" value="ECO:0007669"/>
    <property type="project" value="TreeGrafter"/>
</dbReference>
<evidence type="ECO:0000256" key="5">
    <source>
        <dbReference type="SAM" id="MobiDB-lite"/>
    </source>
</evidence>
<sequence>MDKKRFSGTMSRQLDGSSKRRPCVGGGMNFPQPPPPPAQYGRIKAVEVARGRTGYGFTLTGQSPCVLSCILKGSPANYVGLRSGDFILSVNDINVSKASHEDVVKLIGRCSGVLKLVIAEGEHHRRHHHQRTTGSRHHSSSTMAAAYLDSCSSEDELDGFYDNSVNNNNNSSRSGSGARGGWYKPKMDSKQLGINRAERVVAELQSGGIFNMIFENSSHSSSSSDKDRPGVSSSSKPRQVSDPEFFPYQNPSRSQSNPNLLSEEEMAQVLNDDSVFLESDIHHLHLHHQEEQDMDVGEGGDFVLEPSEGILNVGMIVGYLSSIELASTGTNLENDSLQAIRGSMRRLRAEQKIHSLVLMKVMHDSVHLCSDRGHVLATYPAEKLAFSACCPDDRRFFGLVTMQASDDHDDHHFSNGQDEEGTLRTSCHVFIVDPELCHHQVHMGVARRFGFECTPDPETGGCLEFPSSSQPLLQFVSVLYRDMGDNIEGVRARAFNDPDNDAQQNHSTSSNSDSGIGNFLPEEKSNRVLLVDLGGPPNHNHVSGARHWDSPPSSQQAWSPTLGAAAAHPPPPPPLPPPPPMLRNGHYLHDPHLADLPHPLPLAHPDVPGRLSRGLHPHHYSSGKLGGAAGGGDRRGAGGVAGVEPQRWLPVHVLRDWRQQQHHHSHFQGLSSDQESYAESTDGWSSANCSTLPPPMNKIPADRYRAPLAPGDHLQKPGGSQPPPAHPQTHRLAAQKDEWAKKLFGDRERTGARRSEKEKKREGKVEGNSKEGEKKGGRFHGLTMGFPPLPQRSSARRSFGRSKRLSMARSLDDLESAAVSDGELNSVELQGCSSDNSLNSNASLPSVQYHQRHTERRVASWAVCFERLLQDPVGVRYFSEFLKKEFSEENILFWQACEFFSHVPENDNKLLSQRAREIYNSFLSSKATTPVNIDSQAQLADDILNAPKPDMFKEQQLQIFNLMKFDSYTRFLKSRLYQECMLAEVEGRPLPDPYHIPSSPTSKHSTTGSDRSNLSTPKKEEKKNKSGRSLNEDNRDDSADRKKGMFFSWSRNRSFGKGPKKRELADFNYNFSGTNGRRESQGSLSSGASLELGTSGSGKNEGDVSRCAAADRGGSSAPLRQCNISLPDGSCCSVPLGAGVSIRELLQGLCEKLCINLAAIDLFLIGGEKPLVLDQDCMTLSSRDLRLEKRTLFRLDLVPINRSVGLKAKPTKPVTEVLRPVVAKYGLHLSDLVAHISGESEPLDLGLPISNLDGLRVVLDTEENVLGKDKQKVAPSKSHLPASTSRNQSSTGEDRPSRKAGTAHPHGENGKAGSGPDASGQPLSNHSVFHHKAPEKRKQKKINIDEAEEFFDLISKAQSNRADDQRGLLNKSDLQLPDFLRLLPPAADQTASPPRNPEPSSSTPNSRHPNNGSGRRGNKSRSNDRGGVGSTKLLSASHQSQSLDSALGTEGGGGRKPKPPPLFPATVSPIHPTRAAPHILQDSAIQMLEEDTLSDLTLVGEGDINSPSLNYVTPSALLSKPLPRPQQQARDGRPSSGKDRIGLREREKGGSGYKMPNRRTASSNPTPSSPPSPPPRPPLRSRRKSKSPSSRPGHTAPKKALDLDKLGGPSEPKDIRHRGPRDLQGSQFSDLDRKWEGVAFELQSRGGRMRSAVYQTSDLPSMVKVRKQLDQIDRSKLKATFV</sequence>
<dbReference type="Gene3D" id="3.10.20.90">
    <property type="entry name" value="Phosphatidylinositol 3-kinase Catalytic Subunit, Chain A, domain 1"/>
    <property type="match status" value="1"/>
</dbReference>
<feature type="compositionally biased region" description="Basic and acidic residues" evidence="5">
    <location>
        <begin position="734"/>
        <end position="776"/>
    </location>
</feature>
<reference evidence="9" key="1">
    <citation type="submission" date="2025-08" db="UniProtKB">
        <authorList>
            <consortium name="Ensembl"/>
        </authorList>
    </citation>
    <scope>IDENTIFICATION</scope>
</reference>
<feature type="compositionally biased region" description="Gly residues" evidence="5">
    <location>
        <begin position="624"/>
        <end position="641"/>
    </location>
</feature>
<dbReference type="SUPFAM" id="SSF50156">
    <property type="entry name" value="PDZ domain-like"/>
    <property type="match status" value="1"/>
</dbReference>
<dbReference type="Gene3D" id="2.30.42.10">
    <property type="match status" value="1"/>
</dbReference>
<dbReference type="GeneTree" id="ENSGT00940000164407"/>
<dbReference type="InterPro" id="IPR037880">
    <property type="entry name" value="RGS12_RGS"/>
</dbReference>
<proteinExistence type="predicted"/>
<feature type="compositionally biased region" description="Low complexity" evidence="5">
    <location>
        <begin position="163"/>
        <end position="176"/>
    </location>
</feature>
<dbReference type="SUPFAM" id="SSF48097">
    <property type="entry name" value="Regulator of G-protein signaling, RGS"/>
    <property type="match status" value="1"/>
</dbReference>
<dbReference type="GO" id="GO:0005737">
    <property type="term" value="C:cytoplasm"/>
    <property type="evidence" value="ECO:0007669"/>
    <property type="project" value="UniProtKB-SubCell"/>
</dbReference>
<dbReference type="Pfam" id="PF16611">
    <property type="entry name" value="RGS12_us2"/>
    <property type="match status" value="1"/>
</dbReference>
<feature type="domain" description="RBD" evidence="8">
    <location>
        <begin position="1120"/>
        <end position="1190"/>
    </location>
</feature>
<feature type="region of interest" description="Disordered" evidence="5">
    <location>
        <begin position="1"/>
        <end position="38"/>
    </location>
</feature>
<evidence type="ECO:0000259" key="7">
    <source>
        <dbReference type="PROSITE" id="PS50132"/>
    </source>
</evidence>
<dbReference type="Pfam" id="PF02196">
    <property type="entry name" value="RBD"/>
    <property type="match status" value="1"/>
</dbReference>
<dbReference type="InterPro" id="IPR024066">
    <property type="entry name" value="RGS_subdom1/3"/>
</dbReference>
<feature type="compositionally biased region" description="Polar residues" evidence="5">
    <location>
        <begin position="249"/>
        <end position="260"/>
    </location>
</feature>
<dbReference type="GO" id="GO:0005096">
    <property type="term" value="F:GTPase activator activity"/>
    <property type="evidence" value="ECO:0007669"/>
    <property type="project" value="UniProtKB-KW"/>
</dbReference>
<feature type="domain" description="PDZ" evidence="6">
    <location>
        <begin position="45"/>
        <end position="122"/>
    </location>
</feature>
<dbReference type="PROSITE" id="PS50877">
    <property type="entry name" value="GOLOCO"/>
    <property type="match status" value="1"/>
</dbReference>
<dbReference type="PRINTS" id="PR01301">
    <property type="entry name" value="RGSPROTEIN"/>
</dbReference>
<evidence type="ECO:0000313" key="9">
    <source>
        <dbReference type="Ensembl" id="ENSKMAP00000000204.1"/>
    </source>
</evidence>
<keyword evidence="3" id="KW-0963">Cytoplasm</keyword>
<feature type="region of interest" description="Disordered" evidence="5">
    <location>
        <begin position="216"/>
        <end position="260"/>
    </location>
</feature>
<dbReference type="FunFam" id="1.10.167.10:FF:000001">
    <property type="entry name" value="Putative regulator of g-protein signaling 12"/>
    <property type="match status" value="1"/>
</dbReference>
<dbReference type="PROSITE" id="PS50106">
    <property type="entry name" value="PDZ"/>
    <property type="match status" value="1"/>
</dbReference>
<dbReference type="Gene3D" id="1.10.167.10">
    <property type="entry name" value="Regulator of G-protein Signalling 4, domain 2"/>
    <property type="match status" value="1"/>
</dbReference>
<evidence type="ECO:0000259" key="8">
    <source>
        <dbReference type="PROSITE" id="PS50898"/>
    </source>
</evidence>
<dbReference type="Pfam" id="PF16613">
    <property type="entry name" value="RGS12_us1"/>
    <property type="match status" value="1"/>
</dbReference>
<dbReference type="Pfam" id="PF16612">
    <property type="entry name" value="RGS12_usC"/>
    <property type="match status" value="1"/>
</dbReference>
<accession>A0A3Q2ZQ30</accession>
<dbReference type="InterPro" id="IPR003116">
    <property type="entry name" value="RBD_dom"/>
</dbReference>
<protein>
    <submittedName>
        <fullName evidence="9">Regulator of G protein signaling 12b</fullName>
    </submittedName>
</protein>
<keyword evidence="4" id="KW-0677">Repeat</keyword>
<feature type="compositionally biased region" description="Pro residues" evidence="5">
    <location>
        <begin position="1567"/>
        <end position="1578"/>
    </location>
</feature>